<evidence type="ECO:0000256" key="8">
    <source>
        <dbReference type="ARBA" id="ARBA00047571"/>
    </source>
</evidence>
<dbReference type="InterPro" id="IPR001214">
    <property type="entry name" value="SET_dom"/>
</dbReference>
<dbReference type="Gramene" id="OB12G25460.1">
    <property type="protein sequence ID" value="OB12G25460.1"/>
    <property type="gene ID" value="OB12G25460"/>
</dbReference>
<keyword evidence="5" id="KW-0949">S-adenosyl-L-methionine</keyword>
<reference evidence="10" key="1">
    <citation type="journal article" date="2013" name="Nat. Commun.">
        <title>Whole-genome sequencing of Oryza brachyantha reveals mechanisms underlying Oryza genome evolution.</title>
        <authorList>
            <person name="Chen J."/>
            <person name="Huang Q."/>
            <person name="Gao D."/>
            <person name="Wang J."/>
            <person name="Lang Y."/>
            <person name="Liu T."/>
            <person name="Li B."/>
            <person name="Bai Z."/>
            <person name="Luis Goicoechea J."/>
            <person name="Liang C."/>
            <person name="Chen C."/>
            <person name="Zhang W."/>
            <person name="Sun S."/>
            <person name="Liao Y."/>
            <person name="Zhang X."/>
            <person name="Yang L."/>
            <person name="Song C."/>
            <person name="Wang M."/>
            <person name="Shi J."/>
            <person name="Liu G."/>
            <person name="Liu J."/>
            <person name="Zhou H."/>
            <person name="Zhou W."/>
            <person name="Yu Q."/>
            <person name="An N."/>
            <person name="Chen Y."/>
            <person name="Cai Q."/>
            <person name="Wang B."/>
            <person name="Liu B."/>
            <person name="Min J."/>
            <person name="Huang Y."/>
            <person name="Wu H."/>
            <person name="Li Z."/>
            <person name="Zhang Y."/>
            <person name="Yin Y."/>
            <person name="Song W."/>
            <person name="Jiang J."/>
            <person name="Jackson S.A."/>
            <person name="Wing R.A."/>
            <person name="Wang J."/>
            <person name="Chen M."/>
        </authorList>
    </citation>
    <scope>NUCLEOTIDE SEQUENCE [LARGE SCALE GENOMIC DNA]</scope>
    <source>
        <strain evidence="10">cv. IRGC 101232</strain>
    </source>
</reference>
<keyword evidence="11" id="KW-1185">Reference proteome</keyword>
<comment type="subcellular location">
    <subcellularLocation>
        <location evidence="1">Nucleus</location>
    </subcellularLocation>
</comment>
<feature type="domain" description="SET" evidence="9">
    <location>
        <begin position="1"/>
        <end position="118"/>
    </location>
</feature>
<dbReference type="GO" id="GO:0048188">
    <property type="term" value="C:Set1C/COMPASS complex"/>
    <property type="evidence" value="ECO:0007669"/>
    <property type="project" value="TreeGrafter"/>
</dbReference>
<protein>
    <recommendedName>
        <fullName evidence="2">[histone H3]-lysine(4) N-trimethyltransferase</fullName>
        <ecNumber evidence="2">2.1.1.354</ecNumber>
    </recommendedName>
</protein>
<dbReference type="eggNOG" id="KOG1080">
    <property type="taxonomic scope" value="Eukaryota"/>
</dbReference>
<keyword evidence="4" id="KW-0808">Transferase</keyword>
<dbReference type="EnsemblPlants" id="OB12G25460.1">
    <property type="protein sequence ID" value="OB12G25460.1"/>
    <property type="gene ID" value="OB12G25460"/>
</dbReference>
<dbReference type="PROSITE" id="PS50280">
    <property type="entry name" value="SET"/>
    <property type="match status" value="1"/>
</dbReference>
<dbReference type="InterPro" id="IPR046341">
    <property type="entry name" value="SET_dom_sf"/>
</dbReference>
<evidence type="ECO:0000256" key="7">
    <source>
        <dbReference type="ARBA" id="ARBA00023242"/>
    </source>
</evidence>
<dbReference type="Pfam" id="PF00856">
    <property type="entry name" value="SET"/>
    <property type="match status" value="1"/>
</dbReference>
<dbReference type="InterPro" id="IPR044570">
    <property type="entry name" value="Set1-like"/>
</dbReference>
<reference evidence="10" key="2">
    <citation type="submission" date="2013-04" db="UniProtKB">
        <authorList>
            <consortium name="EnsemblPlants"/>
        </authorList>
    </citation>
    <scope>IDENTIFICATION</scope>
</reference>
<evidence type="ECO:0000313" key="11">
    <source>
        <dbReference type="Proteomes" id="UP000006038"/>
    </source>
</evidence>
<evidence type="ECO:0000256" key="2">
    <source>
        <dbReference type="ARBA" id="ARBA00012182"/>
    </source>
</evidence>
<dbReference type="PANTHER" id="PTHR45814:SF2">
    <property type="entry name" value="HISTONE-LYSINE N-METHYLTRANSFERASE SETD1"/>
    <property type="match status" value="1"/>
</dbReference>
<organism evidence="10">
    <name type="scientific">Oryza brachyantha</name>
    <name type="common">malo sina</name>
    <dbReference type="NCBI Taxonomy" id="4533"/>
    <lineage>
        <taxon>Eukaryota</taxon>
        <taxon>Viridiplantae</taxon>
        <taxon>Streptophyta</taxon>
        <taxon>Embryophyta</taxon>
        <taxon>Tracheophyta</taxon>
        <taxon>Spermatophyta</taxon>
        <taxon>Magnoliopsida</taxon>
        <taxon>Liliopsida</taxon>
        <taxon>Poales</taxon>
        <taxon>Poaceae</taxon>
        <taxon>BOP clade</taxon>
        <taxon>Oryzoideae</taxon>
        <taxon>Oryzeae</taxon>
        <taxon>Oryzinae</taxon>
        <taxon>Oryza</taxon>
    </lineage>
</organism>
<dbReference type="SUPFAM" id="SSF82199">
    <property type="entry name" value="SET domain"/>
    <property type="match status" value="1"/>
</dbReference>
<evidence type="ECO:0000313" key="10">
    <source>
        <dbReference type="EnsemblPlants" id="OB12G25460.1"/>
    </source>
</evidence>
<evidence type="ECO:0000256" key="5">
    <source>
        <dbReference type="ARBA" id="ARBA00022691"/>
    </source>
</evidence>
<dbReference type="SMART" id="SM00317">
    <property type="entry name" value="SET"/>
    <property type="match status" value="1"/>
</dbReference>
<dbReference type="AlphaFoldDB" id="J3NEY8"/>
<dbReference type="Proteomes" id="UP000006038">
    <property type="component" value="Chromosome 12"/>
</dbReference>
<evidence type="ECO:0000256" key="4">
    <source>
        <dbReference type="ARBA" id="ARBA00022679"/>
    </source>
</evidence>
<dbReference type="STRING" id="4533.J3NEY8"/>
<dbReference type="GO" id="GO:0140999">
    <property type="term" value="F:histone H3K4 trimethyltransferase activity"/>
    <property type="evidence" value="ECO:0007669"/>
    <property type="project" value="UniProtKB-EC"/>
</dbReference>
<sequence>MSDIVEDISHQLHAGIMKSARKVFIDEIFSSALPEIISCRKTEKQMAAKLKSRAAKVDATKRGGLARFINHSCDIVSCFFAHQPNCYTKVITVEGQKKIFIYAKRRIYAGEELTYNYKFPLEEKKIPCHCGSQRTKSSLRREKLHLNFQALNQGKKWVLHCLEPVIIALTSGVPWINELGSISFRDKNFAILIVQHGMHLSNSKWLRTCGFEVPWINELGSISFRRIRTHYSVHTEEGTSALSVGFKSSCTAAVGFEVLCRVPAKFFEHWEEWAYNVGSDVNNELSFG</sequence>
<name>J3NEY8_ORYBR</name>
<dbReference type="EC" id="2.1.1.354" evidence="2"/>
<evidence type="ECO:0000259" key="9">
    <source>
        <dbReference type="PROSITE" id="PS50280"/>
    </source>
</evidence>
<dbReference type="PANTHER" id="PTHR45814">
    <property type="entry name" value="HISTONE-LYSINE N-METHYLTRANSFERASE SETD1"/>
    <property type="match status" value="1"/>
</dbReference>
<proteinExistence type="predicted"/>
<dbReference type="GO" id="GO:0032259">
    <property type="term" value="P:methylation"/>
    <property type="evidence" value="ECO:0007669"/>
    <property type="project" value="UniProtKB-KW"/>
</dbReference>
<keyword evidence="6" id="KW-0156">Chromatin regulator</keyword>
<keyword evidence="3" id="KW-0489">Methyltransferase</keyword>
<keyword evidence="7" id="KW-0539">Nucleus</keyword>
<evidence type="ECO:0000256" key="1">
    <source>
        <dbReference type="ARBA" id="ARBA00004123"/>
    </source>
</evidence>
<accession>J3NEY8</accession>
<evidence type="ECO:0000256" key="6">
    <source>
        <dbReference type="ARBA" id="ARBA00022853"/>
    </source>
</evidence>
<evidence type="ECO:0000256" key="3">
    <source>
        <dbReference type="ARBA" id="ARBA00022603"/>
    </source>
</evidence>
<comment type="catalytic activity">
    <reaction evidence="8">
        <text>L-lysyl(4)-[histone H3] + 3 S-adenosyl-L-methionine = N(6),N(6),N(6)-trimethyl-L-lysyl(4)-[histone H3] + 3 S-adenosyl-L-homocysteine + 3 H(+)</text>
        <dbReference type="Rhea" id="RHEA:60260"/>
        <dbReference type="Rhea" id="RHEA-COMP:15537"/>
        <dbReference type="Rhea" id="RHEA-COMP:15547"/>
        <dbReference type="ChEBI" id="CHEBI:15378"/>
        <dbReference type="ChEBI" id="CHEBI:29969"/>
        <dbReference type="ChEBI" id="CHEBI:57856"/>
        <dbReference type="ChEBI" id="CHEBI:59789"/>
        <dbReference type="ChEBI" id="CHEBI:61961"/>
        <dbReference type="EC" id="2.1.1.354"/>
    </reaction>
</comment>
<dbReference type="Gene3D" id="2.170.270.10">
    <property type="entry name" value="SET domain"/>
    <property type="match status" value="1"/>
</dbReference>
<dbReference type="HOGENOM" id="CLU_967633_0_0_1"/>